<proteinExistence type="predicted"/>
<sequence>MVRCNSAGFRANQHRQVDKIEQLKQLPDHLRFQMKVVTSVFPYRVNNIVIDELINWGNVPNDALFQLNFPQRNISGV</sequence>
<dbReference type="EMBL" id="BMGJ01000006">
    <property type="protein sequence ID" value="GGD63034.1"/>
    <property type="molecule type" value="Genomic_DNA"/>
</dbReference>
<name>A0ABQ1RCZ6_9ALTE</name>
<comment type="caution">
    <text evidence="1">The sequence shown here is derived from an EMBL/GenBank/DDBJ whole genome shotgun (WGS) entry which is preliminary data.</text>
</comment>
<gene>
    <name evidence="1" type="ORF">GCM10011357_17910</name>
</gene>
<evidence type="ECO:0000313" key="1">
    <source>
        <dbReference type="EMBL" id="GGD63034.1"/>
    </source>
</evidence>
<dbReference type="Proteomes" id="UP000614272">
    <property type="component" value="Unassembled WGS sequence"/>
</dbReference>
<keyword evidence="2" id="KW-1185">Reference proteome</keyword>
<dbReference type="RefSeq" id="WP_099034276.1">
    <property type="nucleotide sequence ID" value="NZ_BMGJ01000006.1"/>
</dbReference>
<protein>
    <submittedName>
        <fullName evidence="1">Uncharacterized protein</fullName>
    </submittedName>
</protein>
<organism evidence="1 2">
    <name type="scientific">Lacimicrobium alkaliphilum</name>
    <dbReference type="NCBI Taxonomy" id="1526571"/>
    <lineage>
        <taxon>Bacteria</taxon>
        <taxon>Pseudomonadati</taxon>
        <taxon>Pseudomonadota</taxon>
        <taxon>Gammaproteobacteria</taxon>
        <taxon>Alteromonadales</taxon>
        <taxon>Alteromonadaceae</taxon>
        <taxon>Lacimicrobium</taxon>
    </lineage>
</organism>
<evidence type="ECO:0000313" key="2">
    <source>
        <dbReference type="Proteomes" id="UP000614272"/>
    </source>
</evidence>
<accession>A0ABQ1RCZ6</accession>
<reference evidence="2" key="1">
    <citation type="journal article" date="2019" name="Int. J. Syst. Evol. Microbiol.">
        <title>The Global Catalogue of Microorganisms (GCM) 10K type strain sequencing project: providing services to taxonomists for standard genome sequencing and annotation.</title>
        <authorList>
            <consortium name="The Broad Institute Genomics Platform"/>
            <consortium name="The Broad Institute Genome Sequencing Center for Infectious Disease"/>
            <person name="Wu L."/>
            <person name="Ma J."/>
        </authorList>
    </citation>
    <scope>NUCLEOTIDE SEQUENCE [LARGE SCALE GENOMIC DNA]</scope>
    <source>
        <strain evidence="2">CGMCC 1.12923</strain>
    </source>
</reference>